<keyword evidence="1" id="KW-0812">Transmembrane</keyword>
<reference evidence="2" key="1">
    <citation type="submission" date="2023-03" db="EMBL/GenBank/DDBJ databases">
        <title>Massive genome expansion in bonnet fungi (Mycena s.s.) driven by repeated elements and novel gene families across ecological guilds.</title>
        <authorList>
            <consortium name="Lawrence Berkeley National Laboratory"/>
            <person name="Harder C.B."/>
            <person name="Miyauchi S."/>
            <person name="Viragh M."/>
            <person name="Kuo A."/>
            <person name="Thoen E."/>
            <person name="Andreopoulos B."/>
            <person name="Lu D."/>
            <person name="Skrede I."/>
            <person name="Drula E."/>
            <person name="Henrissat B."/>
            <person name="Morin E."/>
            <person name="Kohler A."/>
            <person name="Barry K."/>
            <person name="LaButti K."/>
            <person name="Morin E."/>
            <person name="Salamov A."/>
            <person name="Lipzen A."/>
            <person name="Mereny Z."/>
            <person name="Hegedus B."/>
            <person name="Baldrian P."/>
            <person name="Stursova M."/>
            <person name="Weitz H."/>
            <person name="Taylor A."/>
            <person name="Grigoriev I.V."/>
            <person name="Nagy L.G."/>
            <person name="Martin F."/>
            <person name="Kauserud H."/>
        </authorList>
    </citation>
    <scope>NUCLEOTIDE SEQUENCE</scope>
    <source>
        <strain evidence="2">CBHHK067</strain>
    </source>
</reference>
<dbReference type="InterPro" id="IPR052786">
    <property type="entry name" value="Spore_wall_assembly"/>
</dbReference>
<dbReference type="Proteomes" id="UP001221757">
    <property type="component" value="Unassembled WGS sequence"/>
</dbReference>
<keyword evidence="3" id="KW-1185">Reference proteome</keyword>
<sequence>MADARDVHNERTALLTKSEEILVASAYLYPLKGFYFCVRHKFMWPLFRTRFIPCLVVSLIVLPTLFIVAYLPQVAFLAIFQGNLAWFNAVFLVLGEGASIIALLFEAFFVDEALVEIFDAVLIHQALPELVATRRAIIPTGADPVQQLGPTTKSAIYSPFSFRLSIEYILFLPLTFVPLAGGPLYCLVLARRAGPFHHWRYFKLLGFSKADRAAFIKKRQWKYTWFGMVALLLQLVPVLCMLFMLTTAAGAALWAADLQRKKSREHEGGPTVPVEM</sequence>
<protein>
    <submittedName>
        <fullName evidence="2">Uncharacterized protein</fullName>
    </submittedName>
</protein>
<dbReference type="AlphaFoldDB" id="A0AAD7CNR9"/>
<dbReference type="GO" id="GO:0005619">
    <property type="term" value="C:ascospore wall"/>
    <property type="evidence" value="ECO:0007669"/>
    <property type="project" value="TreeGrafter"/>
</dbReference>
<feature type="transmembrane region" description="Helical" evidence="1">
    <location>
        <begin position="50"/>
        <end position="72"/>
    </location>
</feature>
<dbReference type="PANTHER" id="PTHR34292:SF1">
    <property type="entry name" value="OUTER SPORE WALL PROTEIN RRT8"/>
    <property type="match status" value="1"/>
</dbReference>
<proteinExistence type="predicted"/>
<feature type="transmembrane region" description="Helical" evidence="1">
    <location>
        <begin position="168"/>
        <end position="190"/>
    </location>
</feature>
<evidence type="ECO:0000313" key="2">
    <source>
        <dbReference type="EMBL" id="KAJ7654894.1"/>
    </source>
</evidence>
<dbReference type="GO" id="GO:0005811">
    <property type="term" value="C:lipid droplet"/>
    <property type="evidence" value="ECO:0007669"/>
    <property type="project" value="TreeGrafter"/>
</dbReference>
<feature type="transmembrane region" description="Helical" evidence="1">
    <location>
        <begin position="84"/>
        <end position="105"/>
    </location>
</feature>
<evidence type="ECO:0000256" key="1">
    <source>
        <dbReference type="SAM" id="Phobius"/>
    </source>
</evidence>
<dbReference type="EMBL" id="JARKIE010000315">
    <property type="protein sequence ID" value="KAJ7654894.1"/>
    <property type="molecule type" value="Genomic_DNA"/>
</dbReference>
<name>A0AAD7CNR9_MYCRO</name>
<gene>
    <name evidence="2" type="ORF">B0H17DRAFT_1099335</name>
</gene>
<evidence type="ECO:0000313" key="3">
    <source>
        <dbReference type="Proteomes" id="UP001221757"/>
    </source>
</evidence>
<keyword evidence="1" id="KW-0472">Membrane</keyword>
<accession>A0AAD7CNR9</accession>
<dbReference type="PANTHER" id="PTHR34292">
    <property type="entry name" value="OUTER SPORE WALL PROTEIN LDS1"/>
    <property type="match status" value="1"/>
</dbReference>
<keyword evidence="1" id="KW-1133">Transmembrane helix</keyword>
<comment type="caution">
    <text evidence="2">The sequence shown here is derived from an EMBL/GenBank/DDBJ whole genome shotgun (WGS) entry which is preliminary data.</text>
</comment>
<feature type="transmembrane region" description="Helical" evidence="1">
    <location>
        <begin position="225"/>
        <end position="256"/>
    </location>
</feature>
<feature type="transmembrane region" description="Helical" evidence="1">
    <location>
        <begin position="21"/>
        <end position="38"/>
    </location>
</feature>
<organism evidence="2 3">
    <name type="scientific">Mycena rosella</name>
    <name type="common">Pink bonnet</name>
    <name type="synonym">Agaricus rosellus</name>
    <dbReference type="NCBI Taxonomy" id="1033263"/>
    <lineage>
        <taxon>Eukaryota</taxon>
        <taxon>Fungi</taxon>
        <taxon>Dikarya</taxon>
        <taxon>Basidiomycota</taxon>
        <taxon>Agaricomycotina</taxon>
        <taxon>Agaricomycetes</taxon>
        <taxon>Agaricomycetidae</taxon>
        <taxon>Agaricales</taxon>
        <taxon>Marasmiineae</taxon>
        <taxon>Mycenaceae</taxon>
        <taxon>Mycena</taxon>
    </lineage>
</organism>